<evidence type="ECO:0000259" key="4">
    <source>
        <dbReference type="PROSITE" id="PS50011"/>
    </source>
</evidence>
<protein>
    <recommendedName>
        <fullName evidence="2">Autophagy-related protein 1</fullName>
    </recommendedName>
</protein>
<dbReference type="GO" id="GO:0034045">
    <property type="term" value="C:phagophore assembly site membrane"/>
    <property type="evidence" value="ECO:0007669"/>
    <property type="project" value="UniProtKB-SubCell"/>
</dbReference>
<dbReference type="CDD" id="cd14014">
    <property type="entry name" value="STKc_PknB_like"/>
    <property type="match status" value="1"/>
</dbReference>
<evidence type="ECO:0000313" key="5">
    <source>
        <dbReference type="EMBL" id="KAH7307954.1"/>
    </source>
</evidence>
<feature type="domain" description="Protein kinase" evidence="4">
    <location>
        <begin position="214"/>
        <end position="473"/>
    </location>
</feature>
<comment type="subcellular location">
    <subcellularLocation>
        <location evidence="1">Preautophagosomal structure membrane</location>
        <topology evidence="1">Peripheral membrane protein</topology>
    </subcellularLocation>
</comment>
<comment type="caution">
    <text evidence="5">The sequence shown here is derived from an EMBL/GenBank/DDBJ whole genome shotgun (WGS) entry which is preliminary data.</text>
</comment>
<dbReference type="PROSITE" id="PS50011">
    <property type="entry name" value="PROTEIN_KINASE_DOM"/>
    <property type="match status" value="1"/>
</dbReference>
<keyword evidence="5" id="KW-0808">Transferase</keyword>
<dbReference type="GO" id="GO:0005524">
    <property type="term" value="F:ATP binding"/>
    <property type="evidence" value="ECO:0007669"/>
    <property type="project" value="InterPro"/>
</dbReference>
<dbReference type="Gene3D" id="1.10.510.10">
    <property type="entry name" value="Transferase(Phosphotransferase) domain 1"/>
    <property type="match status" value="1"/>
</dbReference>
<dbReference type="PANTHER" id="PTHR24348:SF68">
    <property type="entry name" value="SERINE_THREONINE-PROTEIN KINASE ATG1C"/>
    <property type="match status" value="1"/>
</dbReference>
<dbReference type="InterPro" id="IPR045269">
    <property type="entry name" value="Atg1-like"/>
</dbReference>
<feature type="region of interest" description="Disordered" evidence="3">
    <location>
        <begin position="481"/>
        <end position="554"/>
    </location>
</feature>
<keyword evidence="6" id="KW-1185">Reference proteome</keyword>
<evidence type="ECO:0000256" key="3">
    <source>
        <dbReference type="SAM" id="MobiDB-lite"/>
    </source>
</evidence>
<evidence type="ECO:0000256" key="1">
    <source>
        <dbReference type="ARBA" id="ARBA00004623"/>
    </source>
</evidence>
<dbReference type="Pfam" id="PF00069">
    <property type="entry name" value="Pkinase"/>
    <property type="match status" value="1"/>
</dbReference>
<dbReference type="InterPro" id="IPR011009">
    <property type="entry name" value="Kinase-like_dom_sf"/>
</dbReference>
<proteinExistence type="predicted"/>
<dbReference type="SUPFAM" id="SSF56112">
    <property type="entry name" value="Protein kinase-like (PK-like)"/>
    <property type="match status" value="1"/>
</dbReference>
<dbReference type="OrthoDB" id="4935649at2759"/>
<dbReference type="GO" id="GO:0010506">
    <property type="term" value="P:regulation of autophagy"/>
    <property type="evidence" value="ECO:0007669"/>
    <property type="project" value="InterPro"/>
</dbReference>
<evidence type="ECO:0000256" key="2">
    <source>
        <dbReference type="ARBA" id="ARBA00030237"/>
    </source>
</evidence>
<name>A0A8K0WKP4_9HYPO</name>
<accession>A0A8K0WKP4</accession>
<gene>
    <name evidence="5" type="ORF">B0I35DRAFT_100855</name>
</gene>
<dbReference type="Proteomes" id="UP000813444">
    <property type="component" value="Unassembled WGS sequence"/>
</dbReference>
<dbReference type="InterPro" id="IPR000719">
    <property type="entry name" value="Prot_kinase_dom"/>
</dbReference>
<feature type="compositionally biased region" description="Basic and acidic residues" evidence="3">
    <location>
        <begin position="490"/>
        <end position="503"/>
    </location>
</feature>
<dbReference type="PANTHER" id="PTHR24348">
    <property type="entry name" value="SERINE/THREONINE-PROTEIN KINASE UNC-51-RELATED"/>
    <property type="match status" value="1"/>
</dbReference>
<organism evidence="5 6">
    <name type="scientific">Stachybotrys elegans</name>
    <dbReference type="NCBI Taxonomy" id="80388"/>
    <lineage>
        <taxon>Eukaryota</taxon>
        <taxon>Fungi</taxon>
        <taxon>Dikarya</taxon>
        <taxon>Ascomycota</taxon>
        <taxon>Pezizomycotina</taxon>
        <taxon>Sordariomycetes</taxon>
        <taxon>Hypocreomycetidae</taxon>
        <taxon>Hypocreales</taxon>
        <taxon>Stachybotryaceae</taxon>
        <taxon>Stachybotrys</taxon>
    </lineage>
</organism>
<dbReference type="GO" id="GO:0004674">
    <property type="term" value="F:protein serine/threonine kinase activity"/>
    <property type="evidence" value="ECO:0007669"/>
    <property type="project" value="InterPro"/>
</dbReference>
<dbReference type="EMBL" id="JAGPNK010000016">
    <property type="protein sequence ID" value="KAH7307954.1"/>
    <property type="molecule type" value="Genomic_DNA"/>
</dbReference>
<dbReference type="AlphaFoldDB" id="A0A8K0WKP4"/>
<dbReference type="SMART" id="SM00220">
    <property type="entry name" value="S_TKc"/>
    <property type="match status" value="1"/>
</dbReference>
<evidence type="ECO:0000313" key="6">
    <source>
        <dbReference type="Proteomes" id="UP000813444"/>
    </source>
</evidence>
<reference evidence="5" key="1">
    <citation type="journal article" date="2021" name="Nat. Commun.">
        <title>Genetic determinants of endophytism in the Arabidopsis root mycobiome.</title>
        <authorList>
            <person name="Mesny F."/>
            <person name="Miyauchi S."/>
            <person name="Thiergart T."/>
            <person name="Pickel B."/>
            <person name="Atanasova L."/>
            <person name="Karlsson M."/>
            <person name="Huettel B."/>
            <person name="Barry K.W."/>
            <person name="Haridas S."/>
            <person name="Chen C."/>
            <person name="Bauer D."/>
            <person name="Andreopoulos W."/>
            <person name="Pangilinan J."/>
            <person name="LaButti K."/>
            <person name="Riley R."/>
            <person name="Lipzen A."/>
            <person name="Clum A."/>
            <person name="Drula E."/>
            <person name="Henrissat B."/>
            <person name="Kohler A."/>
            <person name="Grigoriev I.V."/>
            <person name="Martin F.M."/>
            <person name="Hacquard S."/>
        </authorList>
    </citation>
    <scope>NUCLEOTIDE SEQUENCE</scope>
    <source>
        <strain evidence="5">MPI-CAGE-CH-0235</strain>
    </source>
</reference>
<keyword evidence="5" id="KW-0418">Kinase</keyword>
<sequence>MATTETIDLSKVVLILGSFTGADGILTFSDNSRYQFQPPNKDADRQWMGCQSEEPKPPLFYLAMGEHMFDPSGWVLGSDPDSDKCDLQIAESNRTGISRRLLKIDVSPGTHSPRIALIPDRKGLYIKDGARTLILSREAVEFSRPVDVELGAVSFRAWPPLRTDSQKRQHRKLARSFSEDVLRAIPKYIPSIRSLPETLTHNTRYGKDGAVYVNESGGLEGRGAHASVMKVTDRVTGKIYGAKEPYYKSSDDHDAARKRLEALRKEYENISKLDHPYIVRAYDLVPAEDVTLPPWMIIEYIPQDLRDVLTDLDEHDKMAVMTYLSSALQHMHEQNMAHRDVKPENALVERQNEQLIVKLADFGTSKRDHAGKMESFTGTKIYMAPELFNQALQYTNKVDLWSLGLIAMQLYTTWDPRKDEQWDPRDFGSWMRGTILPCIARAPSQFRPLLKGLLHQRPEKRWSAGKCLRWLWKLNQVGEDVAGNNVSSPRDNEGTANDKKRPASMDPELNAEGDERQRRSPHPSISTGRARAASPAETHIKDERSLPSTLSPGA</sequence>